<keyword evidence="2" id="KW-1133">Transmembrane helix</keyword>
<reference evidence="4 5" key="1">
    <citation type="submission" date="2019-10" db="EMBL/GenBank/DDBJ databases">
        <authorList>
            <person name="Palmer J.M."/>
        </authorList>
    </citation>
    <scope>NUCLEOTIDE SEQUENCE [LARGE SCALE GENOMIC DNA]</scope>
    <source>
        <strain evidence="4 5">TWF696</strain>
    </source>
</reference>
<feature type="region of interest" description="Disordered" evidence="1">
    <location>
        <begin position="1"/>
        <end position="21"/>
    </location>
</feature>
<dbReference type="Proteomes" id="UP001375240">
    <property type="component" value="Unassembled WGS sequence"/>
</dbReference>
<evidence type="ECO:0000313" key="5">
    <source>
        <dbReference type="Proteomes" id="UP001375240"/>
    </source>
</evidence>
<proteinExistence type="predicted"/>
<feature type="compositionally biased region" description="Basic residues" evidence="1">
    <location>
        <begin position="1"/>
        <end position="11"/>
    </location>
</feature>
<keyword evidence="2" id="KW-0812">Transmembrane</keyword>
<evidence type="ECO:0000256" key="2">
    <source>
        <dbReference type="SAM" id="Phobius"/>
    </source>
</evidence>
<dbReference type="PANTHER" id="PTHR37846:SF1">
    <property type="entry name" value="DEACETYLASE-LIKE PROTEIN"/>
    <property type="match status" value="1"/>
</dbReference>
<organism evidence="4 5">
    <name type="scientific">Orbilia brochopaga</name>
    <dbReference type="NCBI Taxonomy" id="3140254"/>
    <lineage>
        <taxon>Eukaryota</taxon>
        <taxon>Fungi</taxon>
        <taxon>Dikarya</taxon>
        <taxon>Ascomycota</taxon>
        <taxon>Pezizomycotina</taxon>
        <taxon>Orbiliomycetes</taxon>
        <taxon>Orbiliales</taxon>
        <taxon>Orbiliaceae</taxon>
        <taxon>Orbilia</taxon>
    </lineage>
</organism>
<keyword evidence="5" id="KW-1185">Reference proteome</keyword>
<feature type="transmembrane region" description="Helical" evidence="2">
    <location>
        <begin position="204"/>
        <end position="230"/>
    </location>
</feature>
<keyword evidence="2" id="KW-0472">Membrane</keyword>
<evidence type="ECO:0000256" key="1">
    <source>
        <dbReference type="SAM" id="MobiDB-lite"/>
    </source>
</evidence>
<feature type="transmembrane region" description="Helical" evidence="2">
    <location>
        <begin position="110"/>
        <end position="128"/>
    </location>
</feature>
<comment type="caution">
    <text evidence="4">The sequence shown here is derived from an EMBL/GenBank/DDBJ whole genome shotgun (WGS) entry which is preliminary data.</text>
</comment>
<dbReference type="PANTHER" id="PTHR37846">
    <property type="entry name" value="YALI0B21296P"/>
    <property type="match status" value="1"/>
</dbReference>
<dbReference type="Pfam" id="PF24841">
    <property type="entry name" value="DUF7719"/>
    <property type="match status" value="1"/>
</dbReference>
<dbReference type="EMBL" id="JAVHNQ010000004">
    <property type="protein sequence ID" value="KAK6350134.1"/>
    <property type="molecule type" value="Genomic_DNA"/>
</dbReference>
<feature type="compositionally biased region" description="Basic and acidic residues" evidence="1">
    <location>
        <begin position="12"/>
        <end position="21"/>
    </location>
</feature>
<feature type="transmembrane region" description="Helical" evidence="2">
    <location>
        <begin position="164"/>
        <end position="184"/>
    </location>
</feature>
<sequence>MARQRKNKPKPARIESDSDVEEIPRKTLLEHLEATHAKLHPGVPFDITQLDGTLGDALSKTKNKEGVTFTEYNIPTGMPQRDASSKKKLVDSIPDEEEDVEVIGDVGQTFFFSIPLTMLLCAFHILVQKQYLQEMDYGEIVSRSIKSFFPIWFILYLTHPRRELPIMQMIFTAAAVASGCWMVYNVNMHGYYALMKMVPPLGTILVYSVIEMELLPAVLSLACIGVYTWYNDFAVLTRT</sequence>
<gene>
    <name evidence="4" type="ORF">TWF696_006380</name>
</gene>
<accession>A0AAV9UYJ2</accession>
<name>A0AAV9UYJ2_9PEZI</name>
<dbReference type="InterPro" id="IPR056136">
    <property type="entry name" value="DUF7719"/>
</dbReference>
<evidence type="ECO:0000259" key="3">
    <source>
        <dbReference type="Pfam" id="PF24841"/>
    </source>
</evidence>
<dbReference type="AlphaFoldDB" id="A0AAV9UYJ2"/>
<protein>
    <recommendedName>
        <fullName evidence="3">DUF7719 domain-containing protein</fullName>
    </recommendedName>
</protein>
<feature type="domain" description="DUF7719" evidence="3">
    <location>
        <begin position="167"/>
        <end position="234"/>
    </location>
</feature>
<evidence type="ECO:0000313" key="4">
    <source>
        <dbReference type="EMBL" id="KAK6350134.1"/>
    </source>
</evidence>